<feature type="non-terminal residue" evidence="1">
    <location>
        <position position="1"/>
    </location>
</feature>
<reference evidence="1" key="1">
    <citation type="journal article" date="2013" name="Environ. Microbiol.">
        <title>Seasonally variable intestinal metagenomes of the red palm weevil (Rhynchophorus ferrugineus).</title>
        <authorList>
            <person name="Jia S."/>
            <person name="Zhang X."/>
            <person name="Zhang G."/>
            <person name="Yin A."/>
            <person name="Zhang S."/>
            <person name="Li F."/>
            <person name="Wang L."/>
            <person name="Zhao D."/>
            <person name="Yun Q."/>
            <person name="Tala"/>
            <person name="Wang J."/>
            <person name="Sun G."/>
            <person name="Baabdullah M."/>
            <person name="Yu X."/>
            <person name="Hu S."/>
            <person name="Al-Mssallem I.S."/>
            <person name="Yu J."/>
        </authorList>
    </citation>
    <scope>NUCLEOTIDE SEQUENCE</scope>
</reference>
<sequence>PGSRSTARVTPSAFGPCRSGPCSGAPAGWDLEAAWLDAQGPHLPDLEPEVRALATRVDVVVFVTYLYWTTAVGLPAVARRVPTLFHPTAHDEPTLSLRRLAVPFRLAGAFGFLTEEEEQLVRSRLGVIAPGDVIGLGHDPTPVGTAEVAAVRER</sequence>
<organism evidence="1">
    <name type="scientific">uncultured Methanosarcina sp</name>
    <dbReference type="NCBI Taxonomy" id="176307"/>
    <lineage>
        <taxon>Archaea</taxon>
        <taxon>Methanobacteriati</taxon>
        <taxon>Methanobacteriota</taxon>
        <taxon>Stenosarchaea group</taxon>
        <taxon>Methanomicrobia</taxon>
        <taxon>Methanosarcinales</taxon>
        <taxon>Methanosarcinaceae</taxon>
        <taxon>Methanosarcina</taxon>
        <taxon>environmental samples</taxon>
    </lineage>
</organism>
<dbReference type="EMBL" id="KF128728">
    <property type="protein sequence ID" value="AIA96100.1"/>
    <property type="molecule type" value="Genomic_DNA"/>
</dbReference>
<dbReference type="AlphaFoldDB" id="A0A060CS32"/>
<proteinExistence type="predicted"/>
<feature type="non-terminal residue" evidence="1">
    <location>
        <position position="154"/>
    </location>
</feature>
<protein>
    <submittedName>
        <fullName evidence="1">CAZy families GT4 protein</fullName>
    </submittedName>
</protein>
<evidence type="ECO:0000313" key="1">
    <source>
        <dbReference type="EMBL" id="AIA96100.1"/>
    </source>
</evidence>
<accession>A0A060CS32</accession>
<name>A0A060CS32_9EURY</name>